<evidence type="ECO:0000313" key="3">
    <source>
        <dbReference type="Proteomes" id="UP001302812"/>
    </source>
</evidence>
<feature type="compositionally biased region" description="Low complexity" evidence="1">
    <location>
        <begin position="535"/>
        <end position="549"/>
    </location>
</feature>
<evidence type="ECO:0000256" key="1">
    <source>
        <dbReference type="SAM" id="MobiDB-lite"/>
    </source>
</evidence>
<feature type="region of interest" description="Disordered" evidence="1">
    <location>
        <begin position="1707"/>
        <end position="1762"/>
    </location>
</feature>
<feature type="compositionally biased region" description="Acidic residues" evidence="1">
    <location>
        <begin position="1465"/>
        <end position="1478"/>
    </location>
</feature>
<comment type="caution">
    <text evidence="2">The sequence shown here is derived from an EMBL/GenBank/DDBJ whole genome shotgun (WGS) entry which is preliminary data.</text>
</comment>
<gene>
    <name evidence="2" type="ORF">N656DRAFT_794680</name>
</gene>
<protein>
    <submittedName>
        <fullName evidence="2">Uncharacterized protein</fullName>
    </submittedName>
</protein>
<feature type="compositionally biased region" description="Acidic residues" evidence="1">
    <location>
        <begin position="1420"/>
        <end position="1431"/>
    </location>
</feature>
<sequence length="1786" mass="192783">MGDAFPRLDPRAFAMEQERALLSPVFDEHARPPSMPALVVHVEIQFTDPVIRSRYCRSYGSSPGFHATNRICRGLVRRIERCSEELLTRKDSGALEIIKDGSYERKPQRFEMTFRVMRRGQGEWAERTYRSYQKQPLTVDATKDIILASHRIVGLFLRRHDQDFQWLNCPIPDADSQRSETIIASRDSPLSLLSVPRSRFIEATQEFEFVPGYAIELCFRSKNPRRRRPLFERRIRVSSTQTTPLTLFMSEDLLWKALQALNQGLDTKKQELDDRLRETGREDDLQFDQDALEIDLRVTNNLGPVYKHVHRNVKSRLALFRDMEARDCEEFLRNVENLLISARNEADAKINALNDLEIRIVELKGVGWSVREPAKFTLGPSASYGRRTIQAVLDRIQAGIADIIRGHNVAIHITAYKRGHLVLDKAIVAHEKHGKPIETFPSAQEAQSACVSRLKARIQQDMDKVLDDSCAIDDIPEDEHDDFVRPLTPAWANQALTGAQVSPGSPPSSPMSLRSGPTRTATSPMQTPARPRIQRVFSLSRRSSESVRSIDYLRRNQDSNVGEDSRPNTAASERNSSQHPGGQTAPEDRAPLIIVAEVKPAQRSFPLVSKTPETRAGDDSAILVAQQAAENNDREACRGGHNMKVAPSETKGSFSQDSMTSSEAGESFTSSCPGSDLAESFGADFASDRTGPQATVPSQNDNDAGSNVLPPGRRTRPPNMDTPEAFVDAREYAASPACDGMLQPEIPSPLTRGTSPRYDEYSTAPSTPELSTGGSSPRHSILITPTYIRTEADFKEPAAAHAFYPESEPEEPGHPAPDDYPISDSKFGPLLQPVAAASKPAAQRSDVDESVDAPCRGVAASPEPMAEAPHQRQGTPDGKPSTPMYPYTSPFTPFSESDTTKEQTVSDCKDLGAEFNAGSVCRYLAPAPDFPTSEVRGSEPNEALDTGSIESRHEELVNPGEASVSDEPGIELGTAAVAGTEAAQDIIGGDGPEKVPEVLIWSPRDEQHGAEPAAVPSDSNVEGGISLRSPEDSVEGDAKEEEAPRSNAGPESANDTRHDVGNYSPVDGAGLVADELEQQQQPVTEDVRDGDGVDVQTPGVSLDEEPLEKQGPSSDSEVSHAEPEDGTSGTVAEVVDEDQSTSKIEADASGTDAAVDNLPPKPEPDITDPSTALTGAETKEDGDLDVERDATADGAETEVEYDNDVAVGTAAQDTSPEASGTAPESGDTHRSDGANDLDELITVPFVADGTAGNSTEPHTTSEAVDLENDRIESSPVPSATDAAEPDTAESPVRDEFVEQADDSVKVWPGSESVGMETITEPGETPQTFEEQLAEEVEVRADETGENAPDLVAEILEPDNGEVAIPDAGFPSERSIDAALESKEQTFAHPAATETSSQLPEVQDGDISAEKEELRRVTESQTEDVDGNNNEDAESRLGMPIGGQFDNSVEQEAGKDLLVEVTATEAEVEIPDLPTEDEQPPAAAPAIPAESAITSASALVENELDDSGTIPSPSETSLRPSKTEVPASKPSPRSQAHYPPLAPVPIPDISLLSATPPPPPPQTSFSSSTRDSDTSSFISRTTSTTTTTTTARDSIDTLRLSTDLVRPPSPSLQSTEATTQIPPLVASRPPTAGYLGLHGESTRCFAGIKLHAAGSSADGDGDATATARRRLSLPLYMLDHHHQQQQEQQQAAALDNIEFLEGCTRLPRRSAPPASEAGWGSSIGKGWGFRNRHQRKEQRTQEETGNSDNERANGHGNDDGGEPVLPKMMLLLAGAVAIGNIMKRASI</sequence>
<feature type="region of interest" description="Disordered" evidence="1">
    <location>
        <begin position="628"/>
        <end position="723"/>
    </location>
</feature>
<evidence type="ECO:0000313" key="2">
    <source>
        <dbReference type="EMBL" id="KAK4116361.1"/>
    </source>
</evidence>
<keyword evidence="3" id="KW-1185">Reference proteome</keyword>
<feature type="region of interest" description="Disordered" evidence="1">
    <location>
        <begin position="498"/>
        <end position="588"/>
    </location>
</feature>
<feature type="compositionally biased region" description="Basic and acidic residues" evidence="1">
    <location>
        <begin position="1407"/>
        <end position="1417"/>
    </location>
</feature>
<dbReference type="GeneID" id="89941446"/>
<feature type="compositionally biased region" description="Low complexity" evidence="1">
    <location>
        <begin position="1479"/>
        <end position="1497"/>
    </location>
</feature>
<feature type="region of interest" description="Disordered" evidence="1">
    <location>
        <begin position="981"/>
        <end position="1325"/>
    </location>
</feature>
<feature type="compositionally biased region" description="Polar residues" evidence="1">
    <location>
        <begin position="763"/>
        <end position="778"/>
    </location>
</feature>
<name>A0AAN6YW82_9PEZI</name>
<feature type="compositionally biased region" description="Polar residues" evidence="1">
    <location>
        <begin position="650"/>
        <end position="673"/>
    </location>
</feature>
<accession>A0AAN6YW82</accession>
<feature type="compositionally biased region" description="Basic and acidic residues" evidence="1">
    <location>
        <begin position="1177"/>
        <end position="1191"/>
    </location>
</feature>
<feature type="compositionally biased region" description="Basic and acidic residues" evidence="1">
    <location>
        <begin position="1736"/>
        <end position="1757"/>
    </location>
</feature>
<feature type="region of interest" description="Disordered" evidence="1">
    <location>
        <begin position="1380"/>
        <end position="1617"/>
    </location>
</feature>
<dbReference type="RefSeq" id="XP_064673931.1">
    <property type="nucleotide sequence ID" value="XM_064817321.1"/>
</dbReference>
<feature type="compositionally biased region" description="Polar residues" evidence="1">
    <location>
        <begin position="558"/>
        <end position="581"/>
    </location>
</feature>
<dbReference type="Proteomes" id="UP001302812">
    <property type="component" value="Unassembled WGS sequence"/>
</dbReference>
<feature type="region of interest" description="Disordered" evidence="1">
    <location>
        <begin position="929"/>
        <end position="969"/>
    </location>
</feature>
<feature type="compositionally biased region" description="Low complexity" evidence="1">
    <location>
        <begin position="1562"/>
        <end position="1591"/>
    </location>
</feature>
<feature type="region of interest" description="Disordered" evidence="1">
    <location>
        <begin position="736"/>
        <end position="905"/>
    </location>
</feature>
<feature type="compositionally biased region" description="Polar residues" evidence="1">
    <location>
        <begin position="889"/>
        <end position="905"/>
    </location>
</feature>
<proteinExistence type="predicted"/>
<feature type="compositionally biased region" description="Polar residues" evidence="1">
    <location>
        <begin position="690"/>
        <end position="705"/>
    </location>
</feature>
<reference evidence="2" key="1">
    <citation type="journal article" date="2023" name="Mol. Phylogenet. Evol.">
        <title>Genome-scale phylogeny and comparative genomics of the fungal order Sordariales.</title>
        <authorList>
            <person name="Hensen N."/>
            <person name="Bonometti L."/>
            <person name="Westerberg I."/>
            <person name="Brannstrom I.O."/>
            <person name="Guillou S."/>
            <person name="Cros-Aarteil S."/>
            <person name="Calhoun S."/>
            <person name="Haridas S."/>
            <person name="Kuo A."/>
            <person name="Mondo S."/>
            <person name="Pangilinan J."/>
            <person name="Riley R."/>
            <person name="LaButti K."/>
            <person name="Andreopoulos B."/>
            <person name="Lipzen A."/>
            <person name="Chen C."/>
            <person name="Yan M."/>
            <person name="Daum C."/>
            <person name="Ng V."/>
            <person name="Clum A."/>
            <person name="Steindorff A."/>
            <person name="Ohm R.A."/>
            <person name="Martin F."/>
            <person name="Silar P."/>
            <person name="Natvig D.O."/>
            <person name="Lalanne C."/>
            <person name="Gautier V."/>
            <person name="Ament-Velasquez S.L."/>
            <person name="Kruys A."/>
            <person name="Hutchinson M.I."/>
            <person name="Powell A.J."/>
            <person name="Barry K."/>
            <person name="Miller A.N."/>
            <person name="Grigoriev I.V."/>
            <person name="Debuchy R."/>
            <person name="Gladieux P."/>
            <person name="Hiltunen Thoren M."/>
            <person name="Johannesson H."/>
        </authorList>
    </citation>
    <scope>NUCLEOTIDE SEQUENCE</scope>
    <source>
        <strain evidence="2">CBS 508.74</strain>
    </source>
</reference>
<dbReference type="EMBL" id="MU853333">
    <property type="protein sequence ID" value="KAK4116361.1"/>
    <property type="molecule type" value="Genomic_DNA"/>
</dbReference>
<organism evidence="2 3">
    <name type="scientific">Canariomyces notabilis</name>
    <dbReference type="NCBI Taxonomy" id="2074819"/>
    <lineage>
        <taxon>Eukaryota</taxon>
        <taxon>Fungi</taxon>
        <taxon>Dikarya</taxon>
        <taxon>Ascomycota</taxon>
        <taxon>Pezizomycotina</taxon>
        <taxon>Sordariomycetes</taxon>
        <taxon>Sordariomycetidae</taxon>
        <taxon>Sordariales</taxon>
        <taxon>Chaetomiaceae</taxon>
        <taxon>Canariomyces</taxon>
    </lineage>
</organism>
<feature type="compositionally biased region" description="Polar residues" evidence="1">
    <location>
        <begin position="1508"/>
        <end position="1519"/>
    </location>
</feature>
<feature type="compositionally biased region" description="Polar residues" evidence="1">
    <location>
        <begin position="1251"/>
        <end position="1262"/>
    </location>
</feature>
<reference evidence="2" key="2">
    <citation type="submission" date="2023-05" db="EMBL/GenBank/DDBJ databases">
        <authorList>
            <consortium name="Lawrence Berkeley National Laboratory"/>
            <person name="Steindorff A."/>
            <person name="Hensen N."/>
            <person name="Bonometti L."/>
            <person name="Westerberg I."/>
            <person name="Brannstrom I.O."/>
            <person name="Guillou S."/>
            <person name="Cros-Aarteil S."/>
            <person name="Calhoun S."/>
            <person name="Haridas S."/>
            <person name="Kuo A."/>
            <person name="Mondo S."/>
            <person name="Pangilinan J."/>
            <person name="Riley R."/>
            <person name="Labutti K."/>
            <person name="Andreopoulos B."/>
            <person name="Lipzen A."/>
            <person name="Chen C."/>
            <person name="Yanf M."/>
            <person name="Daum C."/>
            <person name="Ng V."/>
            <person name="Clum A."/>
            <person name="Ohm R."/>
            <person name="Martin F."/>
            <person name="Silar P."/>
            <person name="Natvig D."/>
            <person name="Lalanne C."/>
            <person name="Gautier V."/>
            <person name="Ament-Velasquez S.L."/>
            <person name="Kruys A."/>
            <person name="Hutchinson M.I."/>
            <person name="Powell A.J."/>
            <person name="Barry K."/>
            <person name="Miller A.N."/>
            <person name="Grigoriev I.V."/>
            <person name="Debuchy R."/>
            <person name="Gladieux P."/>
            <person name="Thoren M.H."/>
            <person name="Johannesson H."/>
        </authorList>
    </citation>
    <scope>NUCLEOTIDE SEQUENCE</scope>
    <source>
        <strain evidence="2">CBS 508.74</strain>
    </source>
</reference>